<keyword evidence="5" id="KW-0133">Cell shape</keyword>
<evidence type="ECO:0000313" key="11">
    <source>
        <dbReference type="Proteomes" id="UP000588098"/>
    </source>
</evidence>
<dbReference type="AlphaFoldDB" id="A0A7W9Q765"/>
<keyword evidence="4 9" id="KW-0812">Transmembrane</keyword>
<sequence length="249" mass="25514">MKRITLSSFLVVVALILQVTVLARLQLPGAVPDLLLLVVLGLALVYGHTAGSVIGFCAGLLVDFAPPADHAAGRYALVLCVIGYLAGLAKPEKGQLRSATGPMLVVVGAAIGATLLYAAVGTLVGDDAARHVGLSKLLFTAALYDLLLAPFIVPLVMALARRTEKHPLSDGGGTSSGGTRDRSPNWLTPGSGAGGSVGGWGKAAQLGKPSRFGKSIRLGKSVRIGSQRGGLLAKPVKSKTARIKGVKRL</sequence>
<evidence type="ECO:0000256" key="2">
    <source>
        <dbReference type="ARBA" id="ARBA00007776"/>
    </source>
</evidence>
<gene>
    <name evidence="10" type="ORF">FHS42_001936</name>
</gene>
<feature type="transmembrane region" description="Helical" evidence="9">
    <location>
        <begin position="137"/>
        <end position="160"/>
    </location>
</feature>
<keyword evidence="6 9" id="KW-1133">Transmembrane helix</keyword>
<reference evidence="10 11" key="1">
    <citation type="submission" date="2020-08" db="EMBL/GenBank/DDBJ databases">
        <title>Genomic Encyclopedia of Type Strains, Phase III (KMG-III): the genomes of soil and plant-associated and newly described type strains.</title>
        <authorList>
            <person name="Whitman W."/>
        </authorList>
    </citation>
    <scope>NUCLEOTIDE SEQUENCE [LARGE SCALE GENOMIC DNA]</scope>
    <source>
        <strain evidence="10 11">CECT 8305</strain>
    </source>
</reference>
<evidence type="ECO:0000256" key="6">
    <source>
        <dbReference type="ARBA" id="ARBA00022989"/>
    </source>
</evidence>
<evidence type="ECO:0000256" key="3">
    <source>
        <dbReference type="ARBA" id="ARBA00022475"/>
    </source>
</evidence>
<dbReference type="GO" id="GO:0008360">
    <property type="term" value="P:regulation of cell shape"/>
    <property type="evidence" value="ECO:0007669"/>
    <property type="project" value="UniProtKB-KW"/>
</dbReference>
<evidence type="ECO:0000256" key="7">
    <source>
        <dbReference type="ARBA" id="ARBA00023136"/>
    </source>
</evidence>
<feature type="transmembrane region" description="Helical" evidence="9">
    <location>
        <begin position="101"/>
        <end position="125"/>
    </location>
</feature>
<keyword evidence="7 9" id="KW-0472">Membrane</keyword>
<dbReference type="EMBL" id="JACHJL010000004">
    <property type="protein sequence ID" value="MBB5934886.1"/>
    <property type="molecule type" value="Genomic_DNA"/>
</dbReference>
<keyword evidence="3" id="KW-1003">Cell membrane</keyword>
<proteinExistence type="inferred from homology"/>
<feature type="transmembrane region" description="Helical" evidence="9">
    <location>
        <begin position="6"/>
        <end position="27"/>
    </location>
</feature>
<evidence type="ECO:0000313" key="10">
    <source>
        <dbReference type="EMBL" id="MBB5934886.1"/>
    </source>
</evidence>
<dbReference type="Pfam" id="PF04093">
    <property type="entry name" value="MreD"/>
    <property type="match status" value="1"/>
</dbReference>
<feature type="transmembrane region" description="Helical" evidence="9">
    <location>
        <begin position="34"/>
        <end position="61"/>
    </location>
</feature>
<name>A0A7W9Q765_9ACTN</name>
<evidence type="ECO:0000256" key="5">
    <source>
        <dbReference type="ARBA" id="ARBA00022960"/>
    </source>
</evidence>
<comment type="caution">
    <text evidence="10">The sequence shown here is derived from an EMBL/GenBank/DDBJ whole genome shotgun (WGS) entry which is preliminary data.</text>
</comment>
<evidence type="ECO:0000256" key="4">
    <source>
        <dbReference type="ARBA" id="ARBA00022692"/>
    </source>
</evidence>
<evidence type="ECO:0000256" key="1">
    <source>
        <dbReference type="ARBA" id="ARBA00004651"/>
    </source>
</evidence>
<organism evidence="10 11">
    <name type="scientific">Streptomyces zagrosensis</name>
    <dbReference type="NCBI Taxonomy" id="1042984"/>
    <lineage>
        <taxon>Bacteria</taxon>
        <taxon>Bacillati</taxon>
        <taxon>Actinomycetota</taxon>
        <taxon>Actinomycetes</taxon>
        <taxon>Kitasatosporales</taxon>
        <taxon>Streptomycetaceae</taxon>
        <taxon>Streptomyces</taxon>
    </lineage>
</organism>
<comment type="subcellular location">
    <subcellularLocation>
        <location evidence="1">Cell membrane</location>
        <topology evidence="1">Multi-pass membrane protein</topology>
    </subcellularLocation>
</comment>
<protein>
    <submittedName>
        <fullName evidence="10">Rod shape-determining protein MreD</fullName>
    </submittedName>
</protein>
<dbReference type="InterPro" id="IPR007227">
    <property type="entry name" value="Cell_shape_determining_MreD"/>
</dbReference>
<feature type="region of interest" description="Disordered" evidence="8">
    <location>
        <begin position="166"/>
        <end position="199"/>
    </location>
</feature>
<accession>A0A7W9Q765</accession>
<dbReference type="GO" id="GO:0005886">
    <property type="term" value="C:plasma membrane"/>
    <property type="evidence" value="ECO:0007669"/>
    <property type="project" value="UniProtKB-SubCell"/>
</dbReference>
<dbReference type="NCBIfam" id="TIGR03426">
    <property type="entry name" value="shape_MreD"/>
    <property type="match status" value="1"/>
</dbReference>
<dbReference type="Proteomes" id="UP000588098">
    <property type="component" value="Unassembled WGS sequence"/>
</dbReference>
<keyword evidence="11" id="KW-1185">Reference proteome</keyword>
<evidence type="ECO:0000256" key="9">
    <source>
        <dbReference type="SAM" id="Phobius"/>
    </source>
</evidence>
<feature type="transmembrane region" description="Helical" evidence="9">
    <location>
        <begin position="73"/>
        <end position="89"/>
    </location>
</feature>
<comment type="similarity">
    <text evidence="2">Belongs to the MreD family.</text>
</comment>
<evidence type="ECO:0000256" key="8">
    <source>
        <dbReference type="SAM" id="MobiDB-lite"/>
    </source>
</evidence>
<dbReference type="RefSeq" id="WP_184570859.1">
    <property type="nucleotide sequence ID" value="NZ_JACHJL010000004.1"/>
</dbReference>